<evidence type="ECO:0000259" key="5">
    <source>
        <dbReference type="PROSITE" id="PS51366"/>
    </source>
</evidence>
<dbReference type="InterPro" id="IPR003890">
    <property type="entry name" value="MIF4G-like_typ-3"/>
</dbReference>
<dbReference type="AlphaFoldDB" id="A0A6A3D113"/>
<dbReference type="InterPro" id="IPR016024">
    <property type="entry name" value="ARM-type_fold"/>
</dbReference>
<keyword evidence="2" id="KW-0396">Initiation factor</keyword>
<evidence type="ECO:0000256" key="4">
    <source>
        <dbReference type="ARBA" id="ARBA00022917"/>
    </source>
</evidence>
<sequence length="578" mass="62828">MKHSNQTVLSLRPGGGRGNSLIAGPVSSSSLAFGSFSSELPLGGAPFSVKAGEYGGRECAQYTRNRLLQLREIINRYAEPDNRDWHNCSAEFPPAVEKRSRESLWGRELANRYNSRQPDANQLNSYDQLNSQFSRAQISSNQGGGPAPALVKAEVPWSARRGNLSEKERVLKTKYDLLKVQLIDSGITSADILKGVISLIFDKAVLEPTFCPMYALLCSNLNDKLPSFPSDEPGGKELRLMIAPEQEVERRDKERMLKLRTLGNIRLIGELLKQKMVPERIVHHIVQELLGHDAKACPADENVESICQFFVTMLVPRLRFMVRNVRDLRANNWVPRREGAITFSVVKAKTITEIHFEAEKNLGLRPGATASIRNCRISVGPVSPGPGSGGPVCPGPGSGGLIRGIAGARRMPGMSGMDNNNWEVPKNQTMPRGGGGGLNLSAEPVTRPSLSVKPVPPVAISQVGVKPVAPAAMCGGTKISIISSSIALDKRPPCVEPVTKLLEYLFIKKVVTASDIGTGCLLYGALLDDIGIDLPKAPNNFGEIIGKLVLAGGLDTKAVREVLKMEDDLYQKFVLMQQ</sequence>
<evidence type="ECO:0000313" key="7">
    <source>
        <dbReference type="Proteomes" id="UP000436088"/>
    </source>
</evidence>
<dbReference type="GO" id="GO:0003743">
    <property type="term" value="F:translation initiation factor activity"/>
    <property type="evidence" value="ECO:0007669"/>
    <property type="project" value="UniProtKB-KW"/>
</dbReference>
<keyword evidence="7" id="KW-1185">Reference proteome</keyword>
<keyword evidence="4" id="KW-0648">Protein biosynthesis</keyword>
<dbReference type="Pfam" id="PF02847">
    <property type="entry name" value="MA3"/>
    <property type="match status" value="1"/>
</dbReference>
<reference evidence="6" key="1">
    <citation type="submission" date="2019-09" db="EMBL/GenBank/DDBJ databases">
        <title>Draft genome information of white flower Hibiscus syriacus.</title>
        <authorList>
            <person name="Kim Y.-M."/>
        </authorList>
    </citation>
    <scope>NUCLEOTIDE SEQUENCE [LARGE SCALE GENOMIC DNA]</scope>
    <source>
        <strain evidence="6">YM2019G1</strain>
    </source>
</reference>
<evidence type="ECO:0000256" key="1">
    <source>
        <dbReference type="ARBA" id="ARBA00005775"/>
    </source>
</evidence>
<dbReference type="GO" id="GO:0003729">
    <property type="term" value="F:mRNA binding"/>
    <property type="evidence" value="ECO:0007669"/>
    <property type="project" value="TreeGrafter"/>
</dbReference>
<protein>
    <recommendedName>
        <fullName evidence="5">MI domain-containing protein</fullName>
    </recommendedName>
</protein>
<dbReference type="InterPro" id="IPR003891">
    <property type="entry name" value="Initiation_fac_eIF4g_MI"/>
</dbReference>
<comment type="similarity">
    <text evidence="1">Belongs to the eukaryotic initiation factor 4G family.</text>
</comment>
<keyword evidence="3" id="KW-0810">Translation regulation</keyword>
<feature type="domain" description="MI" evidence="5">
    <location>
        <begin position="437"/>
        <end position="564"/>
    </location>
</feature>
<dbReference type="GO" id="GO:0006417">
    <property type="term" value="P:regulation of translation"/>
    <property type="evidence" value="ECO:0007669"/>
    <property type="project" value="UniProtKB-KW"/>
</dbReference>
<accession>A0A6A3D113</accession>
<dbReference type="PROSITE" id="PS51366">
    <property type="entry name" value="MI"/>
    <property type="match status" value="1"/>
</dbReference>
<dbReference type="Gene3D" id="1.25.40.180">
    <property type="match status" value="3"/>
</dbReference>
<evidence type="ECO:0000256" key="2">
    <source>
        <dbReference type="ARBA" id="ARBA00022540"/>
    </source>
</evidence>
<dbReference type="SMART" id="SM00543">
    <property type="entry name" value="MIF4G"/>
    <property type="match status" value="1"/>
</dbReference>
<dbReference type="EMBL" id="VEPZ02000127">
    <property type="protein sequence ID" value="KAE8733111.1"/>
    <property type="molecule type" value="Genomic_DNA"/>
</dbReference>
<evidence type="ECO:0000313" key="6">
    <source>
        <dbReference type="EMBL" id="KAE8733111.1"/>
    </source>
</evidence>
<comment type="caution">
    <text evidence="6">The sequence shown here is derived from an EMBL/GenBank/DDBJ whole genome shotgun (WGS) entry which is preliminary data.</text>
</comment>
<dbReference type="GO" id="GO:0016281">
    <property type="term" value="C:eukaryotic translation initiation factor 4F complex"/>
    <property type="evidence" value="ECO:0007669"/>
    <property type="project" value="TreeGrafter"/>
</dbReference>
<dbReference type="Proteomes" id="UP000436088">
    <property type="component" value="Unassembled WGS sequence"/>
</dbReference>
<gene>
    <name evidence="6" type="ORF">F3Y22_tig00001644pilonHSYRG00691</name>
</gene>
<dbReference type="PANTHER" id="PTHR23253:SF53">
    <property type="entry name" value="EUKARYOTIC TRANSLATION INITIATION FACTOR ISOFORM 4G-1"/>
    <property type="match status" value="1"/>
</dbReference>
<dbReference type="PANTHER" id="PTHR23253">
    <property type="entry name" value="EUKARYOTIC TRANSLATION INITIATION FACTOR 4 GAMMA"/>
    <property type="match status" value="1"/>
</dbReference>
<proteinExistence type="inferred from homology"/>
<dbReference type="Pfam" id="PF02854">
    <property type="entry name" value="MIF4G"/>
    <property type="match status" value="1"/>
</dbReference>
<evidence type="ECO:0000256" key="3">
    <source>
        <dbReference type="ARBA" id="ARBA00022845"/>
    </source>
</evidence>
<organism evidence="6 7">
    <name type="scientific">Hibiscus syriacus</name>
    <name type="common">Rose of Sharon</name>
    <dbReference type="NCBI Taxonomy" id="106335"/>
    <lineage>
        <taxon>Eukaryota</taxon>
        <taxon>Viridiplantae</taxon>
        <taxon>Streptophyta</taxon>
        <taxon>Embryophyta</taxon>
        <taxon>Tracheophyta</taxon>
        <taxon>Spermatophyta</taxon>
        <taxon>Magnoliopsida</taxon>
        <taxon>eudicotyledons</taxon>
        <taxon>Gunneridae</taxon>
        <taxon>Pentapetalae</taxon>
        <taxon>rosids</taxon>
        <taxon>malvids</taxon>
        <taxon>Malvales</taxon>
        <taxon>Malvaceae</taxon>
        <taxon>Malvoideae</taxon>
        <taxon>Hibiscus</taxon>
    </lineage>
</organism>
<name>A0A6A3D113_HIBSY</name>
<dbReference type="SUPFAM" id="SSF48371">
    <property type="entry name" value="ARM repeat"/>
    <property type="match status" value="2"/>
</dbReference>